<comment type="similarity">
    <text evidence="1">Belongs to the cytochrome P450 family.</text>
</comment>
<proteinExistence type="inferred from homology"/>
<keyword evidence="5" id="KW-0560">Oxidoreductase</keyword>
<keyword evidence="4" id="KW-0521">NADP</keyword>
<dbReference type="GO" id="GO:0006707">
    <property type="term" value="P:cholesterol catabolic process"/>
    <property type="evidence" value="ECO:0007669"/>
    <property type="project" value="TreeGrafter"/>
</dbReference>
<dbReference type="InterPro" id="IPR036396">
    <property type="entry name" value="Cyt_P450_sf"/>
</dbReference>
<dbReference type="OrthoDB" id="4156795at2"/>
<organism evidence="10 11">
    <name type="scientific">Micromonospora sediminicola</name>
    <dbReference type="NCBI Taxonomy" id="946078"/>
    <lineage>
        <taxon>Bacteria</taxon>
        <taxon>Bacillati</taxon>
        <taxon>Actinomycetota</taxon>
        <taxon>Actinomycetes</taxon>
        <taxon>Micromonosporales</taxon>
        <taxon>Micromonosporaceae</taxon>
        <taxon>Micromonospora</taxon>
    </lineage>
</organism>
<name>A0A1A9B9Z6_9ACTN</name>
<keyword evidence="2" id="KW-0349">Heme</keyword>
<evidence type="ECO:0000256" key="5">
    <source>
        <dbReference type="ARBA" id="ARBA00023002"/>
    </source>
</evidence>
<evidence type="ECO:0000256" key="1">
    <source>
        <dbReference type="ARBA" id="ARBA00010617"/>
    </source>
</evidence>
<evidence type="ECO:0000256" key="8">
    <source>
        <dbReference type="ARBA" id="ARBA00023194"/>
    </source>
</evidence>
<evidence type="ECO:0000256" key="7">
    <source>
        <dbReference type="ARBA" id="ARBA00023033"/>
    </source>
</evidence>
<dbReference type="PANTHER" id="PTHR46696:SF4">
    <property type="entry name" value="BIOTIN BIOSYNTHESIS CYTOCHROME P450"/>
    <property type="match status" value="1"/>
</dbReference>
<dbReference type="STRING" id="946078.GA0070622_2727"/>
<dbReference type="SUPFAM" id="SSF48264">
    <property type="entry name" value="Cytochrome P450"/>
    <property type="match status" value="1"/>
</dbReference>
<evidence type="ECO:0000313" key="10">
    <source>
        <dbReference type="EMBL" id="SBT65722.1"/>
    </source>
</evidence>
<keyword evidence="3" id="KW-0479">Metal-binding</keyword>
<dbReference type="Pfam" id="PF00067">
    <property type="entry name" value="p450"/>
    <property type="match status" value="2"/>
</dbReference>
<dbReference type="EMBL" id="FLRH01000003">
    <property type="protein sequence ID" value="SBT65722.1"/>
    <property type="molecule type" value="Genomic_DNA"/>
</dbReference>
<dbReference type="RefSeq" id="WP_091573621.1">
    <property type="nucleotide sequence ID" value="NZ_FLRH01000003.1"/>
</dbReference>
<evidence type="ECO:0000256" key="3">
    <source>
        <dbReference type="ARBA" id="ARBA00022723"/>
    </source>
</evidence>
<evidence type="ECO:0000256" key="2">
    <source>
        <dbReference type="ARBA" id="ARBA00022617"/>
    </source>
</evidence>
<evidence type="ECO:0000313" key="11">
    <source>
        <dbReference type="Proteomes" id="UP000199558"/>
    </source>
</evidence>
<dbReference type="GO" id="GO:0005506">
    <property type="term" value="F:iron ion binding"/>
    <property type="evidence" value="ECO:0007669"/>
    <property type="project" value="InterPro"/>
</dbReference>
<dbReference type="FunFam" id="1.10.630.10:FF:000018">
    <property type="entry name" value="Cytochrome P450 monooxygenase"/>
    <property type="match status" value="1"/>
</dbReference>
<keyword evidence="6" id="KW-0408">Iron</keyword>
<accession>A0A1A9B9Z6</accession>
<sequence length="405" mass="44895">MTAPAPIVDLTDVEAFAAGAHREMFRWLRATDPVHAHVFPDGGRFWALTRYRDVVAAYTDHRTFSSSGGAMLGGSFRSREDTAAGRMLVASDPPRHRLLRKVMHHAFSPERIRLVQRQVELLVDAAVDRLLADGGGDFATDVAPELPAGALMAMVGLSQDEAHELIGMTRRMIGFRDPVLVEQTSDVRLQLAGIQADIFDFFEEVIRLRRHRPGDDLVSLLLTATINGRPLPEEEVLYNCMNVAVGGNETSSYTACSGLLALLDHPDQSSILLRDPELLDCAIGEMLRWSSTNAYVQRVAVRDTEIGGRHIRSGDSVTLWNVSANFDEDQFDEPNVFRVTRTPNRHLTYGVGIHRCIGATLAHVELGTLFARILPHLPRMQQAGEARRLRSNFILGTTSMPIVMI</sequence>
<dbReference type="GO" id="GO:0017000">
    <property type="term" value="P:antibiotic biosynthetic process"/>
    <property type="evidence" value="ECO:0007669"/>
    <property type="project" value="UniProtKB-KW"/>
</dbReference>
<evidence type="ECO:0000256" key="4">
    <source>
        <dbReference type="ARBA" id="ARBA00022857"/>
    </source>
</evidence>
<dbReference type="Gene3D" id="1.10.630.10">
    <property type="entry name" value="Cytochrome P450"/>
    <property type="match status" value="1"/>
</dbReference>
<evidence type="ECO:0000256" key="6">
    <source>
        <dbReference type="ARBA" id="ARBA00023004"/>
    </source>
</evidence>
<dbReference type="InterPro" id="IPR001128">
    <property type="entry name" value="Cyt_P450"/>
</dbReference>
<evidence type="ECO:0000256" key="9">
    <source>
        <dbReference type="ARBA" id="ARBA00060683"/>
    </source>
</evidence>
<dbReference type="GO" id="GO:0020037">
    <property type="term" value="F:heme binding"/>
    <property type="evidence" value="ECO:0007669"/>
    <property type="project" value="InterPro"/>
</dbReference>
<dbReference type="CDD" id="cd11033">
    <property type="entry name" value="CYP142-like"/>
    <property type="match status" value="1"/>
</dbReference>
<keyword evidence="8" id="KW-0045">Antibiotic biosynthesis</keyword>
<reference evidence="11" key="1">
    <citation type="submission" date="2016-06" db="EMBL/GenBank/DDBJ databases">
        <authorList>
            <person name="Varghese N."/>
            <person name="Submissions Spin"/>
        </authorList>
    </citation>
    <scope>NUCLEOTIDE SEQUENCE [LARGE SCALE GENOMIC DNA]</scope>
    <source>
        <strain evidence="11">DSM 45794</strain>
    </source>
</reference>
<keyword evidence="11" id="KW-1185">Reference proteome</keyword>
<dbReference type="PANTHER" id="PTHR46696">
    <property type="entry name" value="P450, PUTATIVE (EUROFUNG)-RELATED"/>
    <property type="match status" value="1"/>
</dbReference>
<dbReference type="InterPro" id="IPR002397">
    <property type="entry name" value="Cyt_P450_B"/>
</dbReference>
<protein>
    <submittedName>
        <fullName evidence="10">Cytochrome P450</fullName>
    </submittedName>
</protein>
<dbReference type="Proteomes" id="UP000199558">
    <property type="component" value="Unassembled WGS sequence"/>
</dbReference>
<dbReference type="PRINTS" id="PR00359">
    <property type="entry name" value="BP450"/>
</dbReference>
<dbReference type="GO" id="GO:0008395">
    <property type="term" value="F:steroid hydroxylase activity"/>
    <property type="evidence" value="ECO:0007669"/>
    <property type="project" value="TreeGrafter"/>
</dbReference>
<comment type="pathway">
    <text evidence="9">Antibiotic biosynthesis; mycinamicin biosynthesis.</text>
</comment>
<dbReference type="GO" id="GO:0036199">
    <property type="term" value="F:cholest-4-en-3-one 26-monooxygenase activity"/>
    <property type="evidence" value="ECO:0007669"/>
    <property type="project" value="TreeGrafter"/>
</dbReference>
<keyword evidence="7" id="KW-0503">Monooxygenase</keyword>
<dbReference type="AlphaFoldDB" id="A0A1A9B9Z6"/>
<gene>
    <name evidence="10" type="ORF">GA0070622_2727</name>
</gene>